<comment type="caution">
    <text evidence="1">The sequence shown here is derived from an EMBL/GenBank/DDBJ whole genome shotgun (WGS) entry which is preliminary data.</text>
</comment>
<keyword evidence="2" id="KW-1185">Reference proteome</keyword>
<protein>
    <submittedName>
        <fullName evidence="1">Uncharacterized protein</fullName>
    </submittedName>
</protein>
<evidence type="ECO:0000313" key="2">
    <source>
        <dbReference type="Proteomes" id="UP000198211"/>
    </source>
</evidence>
<dbReference type="EMBL" id="NBNE01001683">
    <property type="protein sequence ID" value="OWZ13064.1"/>
    <property type="molecule type" value="Genomic_DNA"/>
</dbReference>
<gene>
    <name evidence="1" type="ORF">PHMEG_00013690</name>
</gene>
<dbReference type="Proteomes" id="UP000198211">
    <property type="component" value="Unassembled WGS sequence"/>
</dbReference>
<dbReference type="OrthoDB" id="128735at2759"/>
<evidence type="ECO:0000313" key="1">
    <source>
        <dbReference type="EMBL" id="OWZ13064.1"/>
    </source>
</evidence>
<reference evidence="2" key="1">
    <citation type="submission" date="2017-03" db="EMBL/GenBank/DDBJ databases">
        <title>Phytopthora megakarya and P. palmivora, two closely related causual agents of cacao black pod achieved similar genome size and gene model numbers by different mechanisms.</title>
        <authorList>
            <person name="Ali S."/>
            <person name="Shao J."/>
            <person name="Larry D.J."/>
            <person name="Kronmiller B."/>
            <person name="Shen D."/>
            <person name="Strem M.D."/>
            <person name="Melnick R.L."/>
            <person name="Guiltinan M.J."/>
            <person name="Tyler B.M."/>
            <person name="Meinhardt L.W."/>
            <person name="Bailey B.A."/>
        </authorList>
    </citation>
    <scope>NUCLEOTIDE SEQUENCE [LARGE SCALE GENOMIC DNA]</scope>
    <source>
        <strain evidence="2">zdho120</strain>
    </source>
</reference>
<organism evidence="1 2">
    <name type="scientific">Phytophthora megakarya</name>
    <dbReference type="NCBI Taxonomy" id="4795"/>
    <lineage>
        <taxon>Eukaryota</taxon>
        <taxon>Sar</taxon>
        <taxon>Stramenopiles</taxon>
        <taxon>Oomycota</taxon>
        <taxon>Peronosporomycetes</taxon>
        <taxon>Peronosporales</taxon>
        <taxon>Peronosporaceae</taxon>
        <taxon>Phytophthora</taxon>
    </lineage>
</organism>
<dbReference type="AlphaFoldDB" id="A0A225W6R3"/>
<accession>A0A225W6R3</accession>
<proteinExistence type="predicted"/>
<sequence>MGGDVASAFRNIRIHSNSVLLFADQIEEENGILSAPFGWTGSPGFYESVGGVISHVHDSQYDAVNPAGIFNYHWVDDHINVTASIGTSLEDMNRSLRFAMAAIMCAEAINGKKCMPWKTHQRVFRLEFDSVAESVSMCPRSARLEIVASAYFARSLTRKNYRSLVGAYGTLSPTFALLGLSSNGYGNLHRFQIISVTKDMKQILLWWWLVLIIPNLTKSHWMNASDFGLCALYIPERFALTYQFLSAENELISDFKSGSVNGFEIRFSQALIARVCCQRIGPMLIFKTLSRPPSCSRSLSNRQHTRHCVTKQALIA</sequence>
<name>A0A225W6R3_9STRA</name>